<dbReference type="PANTHER" id="PTHR32502">
    <property type="entry name" value="N-ACETYLGALACTOSAMINE PERMEASE II COMPONENT-RELATED"/>
    <property type="match status" value="1"/>
</dbReference>
<dbReference type="PANTHER" id="PTHR32502:SF8">
    <property type="entry name" value="N-ACETYLGALACTOSAMINE PERMEASE IIC COMPONENT 1"/>
    <property type="match status" value="1"/>
</dbReference>
<evidence type="ECO:0000256" key="2">
    <source>
        <dbReference type="ARBA" id="ARBA00022448"/>
    </source>
</evidence>
<dbReference type="OrthoDB" id="9815089at2"/>
<keyword evidence="8 9" id="KW-0472">Membrane</keyword>
<keyword evidence="7 9" id="KW-1133">Transmembrane helix</keyword>
<keyword evidence="11" id="KW-1185">Reference proteome</keyword>
<evidence type="ECO:0000256" key="1">
    <source>
        <dbReference type="ARBA" id="ARBA00004651"/>
    </source>
</evidence>
<sequence length="267" mass="27823">MLIKALLVAVWAGICAWDQYGPHLGFRKPLLAGAVTGLILGDLTQGLIIGATLELMWLGVNNVGSYVPPDVISGSVVGVAIGILSGGGEATGVAVAIPVSLLVQQLDMLCKTISISLVHKADKIAETGDFDKIDKLQYMGGGLIFLSRAVPTFIAVFLGASAIDSIMAAIPASVMTGLTVASKAIPAVGIAMLLTMMLKKNMWMFLILGFTLTAYLNLPTLALALIGACFAGVYDLIMNNKQKESSVNKAATVSVEVEEGVEGGWDL</sequence>
<evidence type="ECO:0000256" key="3">
    <source>
        <dbReference type="ARBA" id="ARBA00022475"/>
    </source>
</evidence>
<dbReference type="PROSITE" id="PS51106">
    <property type="entry name" value="PTS_EIIC_TYPE_4"/>
    <property type="match status" value="1"/>
</dbReference>
<evidence type="ECO:0000256" key="5">
    <source>
        <dbReference type="ARBA" id="ARBA00022683"/>
    </source>
</evidence>
<organism evidence="10 11">
    <name type="scientific">Clostridium paraputrificum</name>
    <dbReference type="NCBI Taxonomy" id="29363"/>
    <lineage>
        <taxon>Bacteria</taxon>
        <taxon>Bacillati</taxon>
        <taxon>Bacillota</taxon>
        <taxon>Clostridia</taxon>
        <taxon>Eubacteriales</taxon>
        <taxon>Clostridiaceae</taxon>
        <taxon>Clostridium</taxon>
    </lineage>
</organism>
<feature type="transmembrane region" description="Helical" evidence="9">
    <location>
        <begin position="206"/>
        <end position="234"/>
    </location>
</feature>
<dbReference type="GeneID" id="42774566"/>
<protein>
    <submittedName>
        <fullName evidence="10">PTS sorbose transporter subunit IIC</fullName>
    </submittedName>
</protein>
<comment type="caution">
    <text evidence="10">The sequence shown here is derived from an EMBL/GenBank/DDBJ whole genome shotgun (WGS) entry which is preliminary data.</text>
</comment>
<dbReference type="GO" id="GO:0005886">
    <property type="term" value="C:plasma membrane"/>
    <property type="evidence" value="ECO:0007669"/>
    <property type="project" value="UniProtKB-SubCell"/>
</dbReference>
<evidence type="ECO:0000256" key="8">
    <source>
        <dbReference type="ARBA" id="ARBA00023136"/>
    </source>
</evidence>
<proteinExistence type="predicted"/>
<name>A0A1B8RP83_9CLOT</name>
<dbReference type="EMBL" id="MAPZ01000019">
    <property type="protein sequence ID" value="OBY10637.1"/>
    <property type="molecule type" value="Genomic_DNA"/>
</dbReference>
<dbReference type="GO" id="GO:0009401">
    <property type="term" value="P:phosphoenolpyruvate-dependent sugar phosphotransferase system"/>
    <property type="evidence" value="ECO:0007669"/>
    <property type="project" value="UniProtKB-KW"/>
</dbReference>
<accession>A0A1B8RP83</accession>
<feature type="transmembrane region" description="Helical" evidence="9">
    <location>
        <begin position="169"/>
        <end position="194"/>
    </location>
</feature>
<keyword evidence="6 9" id="KW-0812">Transmembrane</keyword>
<dbReference type="Pfam" id="PF03609">
    <property type="entry name" value="EII-Sor"/>
    <property type="match status" value="1"/>
</dbReference>
<dbReference type="Proteomes" id="UP000092714">
    <property type="component" value="Unassembled WGS sequence"/>
</dbReference>
<evidence type="ECO:0000256" key="6">
    <source>
        <dbReference type="ARBA" id="ARBA00022692"/>
    </source>
</evidence>
<comment type="subcellular location">
    <subcellularLocation>
        <location evidence="1">Cell membrane</location>
        <topology evidence="1">Multi-pass membrane protein</topology>
    </subcellularLocation>
</comment>
<feature type="transmembrane region" description="Helical" evidence="9">
    <location>
        <begin position="142"/>
        <end position="163"/>
    </location>
</feature>
<evidence type="ECO:0000256" key="4">
    <source>
        <dbReference type="ARBA" id="ARBA00022597"/>
    </source>
</evidence>
<gene>
    <name evidence="10" type="ORF">CP373A1_09000</name>
</gene>
<keyword evidence="3" id="KW-1003">Cell membrane</keyword>
<evidence type="ECO:0000256" key="7">
    <source>
        <dbReference type="ARBA" id="ARBA00022989"/>
    </source>
</evidence>
<keyword evidence="2" id="KW-0813">Transport</keyword>
<keyword evidence="4" id="KW-0762">Sugar transport</keyword>
<evidence type="ECO:0000256" key="9">
    <source>
        <dbReference type="SAM" id="Phobius"/>
    </source>
</evidence>
<keyword evidence="5" id="KW-0598">Phosphotransferase system</keyword>
<reference evidence="10 11" key="1">
    <citation type="submission" date="2016-06" db="EMBL/GenBank/DDBJ databases">
        <authorList>
            <person name="Kjaerup R.B."/>
            <person name="Dalgaard T.S."/>
            <person name="Juul-Madsen H.R."/>
        </authorList>
    </citation>
    <scope>NUCLEOTIDE SEQUENCE [LARGE SCALE GENOMIC DNA]</scope>
    <source>
        <strain evidence="10 11">373-A1</strain>
    </source>
</reference>
<dbReference type="InterPro" id="IPR050303">
    <property type="entry name" value="GatZ_KbaZ_carbometab"/>
</dbReference>
<dbReference type="InterPro" id="IPR004700">
    <property type="entry name" value="PTS_IIC_man"/>
</dbReference>
<dbReference type="AlphaFoldDB" id="A0A1B8RP83"/>
<feature type="transmembrane region" description="Helical" evidence="9">
    <location>
        <begin position="32"/>
        <end position="53"/>
    </location>
</feature>
<evidence type="ECO:0000313" key="10">
    <source>
        <dbReference type="EMBL" id="OBY10637.1"/>
    </source>
</evidence>
<evidence type="ECO:0000313" key="11">
    <source>
        <dbReference type="Proteomes" id="UP000092714"/>
    </source>
</evidence>
<dbReference type="RefSeq" id="WP_027096726.1">
    <property type="nucleotide sequence ID" value="NZ_CABHIH010000002.1"/>
</dbReference>
<dbReference type="eggNOG" id="COG3715">
    <property type="taxonomic scope" value="Bacteria"/>
</dbReference>